<feature type="transmembrane region" description="Helical" evidence="7">
    <location>
        <begin position="164"/>
        <end position="189"/>
    </location>
</feature>
<accession>A0ABD2IT57</accession>
<evidence type="ECO:0000256" key="7">
    <source>
        <dbReference type="RuleBase" id="RU079119"/>
    </source>
</evidence>
<dbReference type="Pfam" id="PF01529">
    <property type="entry name" value="DHHC"/>
    <property type="match status" value="1"/>
</dbReference>
<dbReference type="PANTHER" id="PTHR12246">
    <property type="entry name" value="PALMITOYLTRANSFERASE ZDHHC16"/>
    <property type="match status" value="1"/>
</dbReference>
<dbReference type="PROSITE" id="PS50216">
    <property type="entry name" value="DHHC"/>
    <property type="match status" value="1"/>
</dbReference>
<evidence type="ECO:0000313" key="9">
    <source>
        <dbReference type="EMBL" id="KAL3081302.1"/>
    </source>
</evidence>
<evidence type="ECO:0000256" key="1">
    <source>
        <dbReference type="ARBA" id="ARBA00004141"/>
    </source>
</evidence>
<dbReference type="Proteomes" id="UP001620626">
    <property type="component" value="Unassembled WGS sequence"/>
</dbReference>
<proteinExistence type="inferred from homology"/>
<keyword evidence="4 7" id="KW-1133">Transmembrane helix</keyword>
<feature type="transmembrane region" description="Helical" evidence="7">
    <location>
        <begin position="223"/>
        <end position="247"/>
    </location>
</feature>
<dbReference type="InterPro" id="IPR039859">
    <property type="entry name" value="PFA4/ZDH16/20/ERF2-like"/>
</dbReference>
<keyword evidence="3 7" id="KW-0812">Transmembrane</keyword>
<evidence type="ECO:0000256" key="4">
    <source>
        <dbReference type="ARBA" id="ARBA00022989"/>
    </source>
</evidence>
<comment type="subcellular location">
    <subcellularLocation>
        <location evidence="1">Membrane</location>
        <topology evidence="1">Multi-pass membrane protein</topology>
    </subcellularLocation>
</comment>
<sequence length="376" mass="44109">MPRFPFAKRCSSLFFCCRRFCRRSFRCDADECFERIFPFVDFMIRRVLGRFLFILLYLLLLFILLVTITIVIPYESLHKPQWSLFLLILFAVYLVVNLFFHFNKACRVKPGSPAKSDKHPLCYICQNYKPMNAHHCSICNICVLNMDHHCIWINQCVGADNHRYFFQFLVFVTVGCLTFVFAAFNTFYYNYWRAFTNKMFCDSNTLADFLPWFDFLCTRGPHFIISSVFFTYLLCIIVFLLVGSLLYWNFVLISCGETYLGILLQSGGFGRIWHMLLFPHRHPRFRENWRSFLGLQRNSRRSLWRHILLPSSHATPYSLNAASAFDEEQQRLVTVKTDTENGRGTTHKQEGTPLITDSLQNSAETNNSADGNILMI</sequence>
<evidence type="ECO:0000256" key="2">
    <source>
        <dbReference type="ARBA" id="ARBA00022679"/>
    </source>
</evidence>
<dbReference type="EMBL" id="JBICBT010001137">
    <property type="protein sequence ID" value="KAL3081302.1"/>
    <property type="molecule type" value="Genomic_DNA"/>
</dbReference>
<keyword evidence="2 7" id="KW-0808">Transferase</keyword>
<evidence type="ECO:0000256" key="5">
    <source>
        <dbReference type="ARBA" id="ARBA00023136"/>
    </source>
</evidence>
<dbReference type="InterPro" id="IPR001594">
    <property type="entry name" value="Palmitoyltrfase_DHHC"/>
</dbReference>
<comment type="caution">
    <text evidence="9">The sequence shown here is derived from an EMBL/GenBank/DDBJ whole genome shotgun (WGS) entry which is preliminary data.</text>
</comment>
<dbReference type="AlphaFoldDB" id="A0ABD2IT57"/>
<evidence type="ECO:0000256" key="3">
    <source>
        <dbReference type="ARBA" id="ARBA00022692"/>
    </source>
</evidence>
<dbReference type="GO" id="GO:0016020">
    <property type="term" value="C:membrane"/>
    <property type="evidence" value="ECO:0007669"/>
    <property type="project" value="UniProtKB-SubCell"/>
</dbReference>
<feature type="transmembrane region" description="Helical" evidence="7">
    <location>
        <begin position="53"/>
        <end position="72"/>
    </location>
</feature>
<feature type="domain" description="Palmitoyltransferase DHHC" evidence="8">
    <location>
        <begin position="117"/>
        <end position="258"/>
    </location>
</feature>
<comment type="catalytic activity">
    <reaction evidence="7">
        <text>L-cysteinyl-[protein] + hexadecanoyl-CoA = S-hexadecanoyl-L-cysteinyl-[protein] + CoA</text>
        <dbReference type="Rhea" id="RHEA:36683"/>
        <dbReference type="Rhea" id="RHEA-COMP:10131"/>
        <dbReference type="Rhea" id="RHEA-COMP:11032"/>
        <dbReference type="ChEBI" id="CHEBI:29950"/>
        <dbReference type="ChEBI" id="CHEBI:57287"/>
        <dbReference type="ChEBI" id="CHEBI:57379"/>
        <dbReference type="ChEBI" id="CHEBI:74151"/>
        <dbReference type="EC" id="2.3.1.225"/>
    </reaction>
</comment>
<comment type="domain">
    <text evidence="7">The DHHC domain is required for palmitoyltransferase activity.</text>
</comment>
<keyword evidence="5 7" id="KW-0472">Membrane</keyword>
<gene>
    <name evidence="9" type="ORF">niasHT_039779</name>
</gene>
<feature type="transmembrane region" description="Helical" evidence="7">
    <location>
        <begin position="84"/>
        <end position="102"/>
    </location>
</feature>
<protein>
    <recommendedName>
        <fullName evidence="7">Palmitoyltransferase</fullName>
        <ecNumber evidence="7">2.3.1.225</ecNumber>
    </recommendedName>
</protein>
<dbReference type="GO" id="GO:0019706">
    <property type="term" value="F:protein-cysteine S-palmitoyltransferase activity"/>
    <property type="evidence" value="ECO:0007669"/>
    <property type="project" value="UniProtKB-EC"/>
</dbReference>
<evidence type="ECO:0000259" key="8">
    <source>
        <dbReference type="Pfam" id="PF01529"/>
    </source>
</evidence>
<keyword evidence="10" id="KW-1185">Reference proteome</keyword>
<name>A0ABD2IT57_9BILA</name>
<dbReference type="EC" id="2.3.1.225" evidence="7"/>
<keyword evidence="6 7" id="KW-0012">Acyltransferase</keyword>
<reference evidence="9 10" key="1">
    <citation type="submission" date="2024-10" db="EMBL/GenBank/DDBJ databases">
        <authorList>
            <person name="Kim D."/>
        </authorList>
    </citation>
    <scope>NUCLEOTIDE SEQUENCE [LARGE SCALE GENOMIC DNA]</scope>
    <source>
        <strain evidence="9">BH-2024</strain>
    </source>
</reference>
<organism evidence="9 10">
    <name type="scientific">Heterodera trifolii</name>
    <dbReference type="NCBI Taxonomy" id="157864"/>
    <lineage>
        <taxon>Eukaryota</taxon>
        <taxon>Metazoa</taxon>
        <taxon>Ecdysozoa</taxon>
        <taxon>Nematoda</taxon>
        <taxon>Chromadorea</taxon>
        <taxon>Rhabditida</taxon>
        <taxon>Tylenchina</taxon>
        <taxon>Tylenchomorpha</taxon>
        <taxon>Tylenchoidea</taxon>
        <taxon>Heteroderidae</taxon>
        <taxon>Heteroderinae</taxon>
        <taxon>Heterodera</taxon>
    </lineage>
</organism>
<evidence type="ECO:0000313" key="10">
    <source>
        <dbReference type="Proteomes" id="UP001620626"/>
    </source>
</evidence>
<evidence type="ECO:0000256" key="6">
    <source>
        <dbReference type="ARBA" id="ARBA00023315"/>
    </source>
</evidence>
<comment type="similarity">
    <text evidence="7">Belongs to the DHHC palmitoyltransferase family.</text>
</comment>